<reference evidence="1" key="1">
    <citation type="submission" date="2021-12" db="EMBL/GenBank/DDBJ databases">
        <authorList>
            <person name="Cha I.-T."/>
            <person name="Lee K.-E."/>
            <person name="Park S.-J."/>
        </authorList>
    </citation>
    <scope>NUCLEOTIDE SEQUENCE</scope>
    <source>
        <strain evidence="1">YSM-43</strain>
    </source>
</reference>
<name>A0ABY4HV52_9FLAO</name>
<dbReference type="EMBL" id="CP090145">
    <property type="protein sequence ID" value="UOX35569.1"/>
    <property type="molecule type" value="Genomic_DNA"/>
</dbReference>
<dbReference type="InterPro" id="IPR013324">
    <property type="entry name" value="RNA_pol_sigma_r3/r4-like"/>
</dbReference>
<dbReference type="Proteomes" id="UP000830454">
    <property type="component" value="Chromosome"/>
</dbReference>
<dbReference type="SUPFAM" id="SSF88946">
    <property type="entry name" value="Sigma2 domain of RNA polymerase sigma factors"/>
    <property type="match status" value="1"/>
</dbReference>
<accession>A0ABY4HV52</accession>
<evidence type="ECO:0000313" key="2">
    <source>
        <dbReference type="Proteomes" id="UP000830454"/>
    </source>
</evidence>
<evidence type="ECO:0000313" key="1">
    <source>
        <dbReference type="EMBL" id="UOX35569.1"/>
    </source>
</evidence>
<dbReference type="InterPro" id="IPR036388">
    <property type="entry name" value="WH-like_DNA-bd_sf"/>
</dbReference>
<dbReference type="NCBIfam" id="TIGR02937">
    <property type="entry name" value="sigma70-ECF"/>
    <property type="match status" value="1"/>
</dbReference>
<keyword evidence="2" id="KW-1185">Reference proteome</keyword>
<dbReference type="Gene3D" id="1.10.1740.10">
    <property type="match status" value="1"/>
</dbReference>
<reference evidence="1" key="2">
    <citation type="submission" date="2022-04" db="EMBL/GenBank/DDBJ databases">
        <title>Complete Genome Sequence of Flavobacterium sediminilitoris YSM-43, Isolated from a Tidal Sediment.</title>
        <authorList>
            <person name="Lee P.A."/>
        </authorList>
    </citation>
    <scope>NUCLEOTIDE SEQUENCE</scope>
    <source>
        <strain evidence="1">YSM-43</strain>
    </source>
</reference>
<gene>
    <name evidence="1" type="ORF">LXD69_08595</name>
</gene>
<sequence length="179" mass="20914">MNENNIVERIKQNDTAIIKKIYVENKLAFFKLANRYAIPNEVALDIYQDSIVALVENARKNSIDNLKSSVSTYLIGIGKFMIFNYLKTKKSVNLSELEEIETIEDFTTNNDLLNERELLLKNAYEKLGEQCQKILNLFYFENKKLEEIQVILKYENKDVLKSQKSRCISHLKKSLNPKK</sequence>
<dbReference type="InterPro" id="IPR014284">
    <property type="entry name" value="RNA_pol_sigma-70_dom"/>
</dbReference>
<dbReference type="SUPFAM" id="SSF88659">
    <property type="entry name" value="Sigma3 and sigma4 domains of RNA polymerase sigma factors"/>
    <property type="match status" value="1"/>
</dbReference>
<dbReference type="RefSeq" id="WP_246918814.1">
    <property type="nucleotide sequence ID" value="NZ_CP090145.1"/>
</dbReference>
<dbReference type="Gene3D" id="1.10.10.10">
    <property type="entry name" value="Winged helix-like DNA-binding domain superfamily/Winged helix DNA-binding domain"/>
    <property type="match status" value="1"/>
</dbReference>
<protein>
    <submittedName>
        <fullName evidence="1">Sigma-70 family RNA polymerase sigma factor</fullName>
    </submittedName>
</protein>
<dbReference type="InterPro" id="IPR013325">
    <property type="entry name" value="RNA_pol_sigma_r2"/>
</dbReference>
<organism evidence="1 2">
    <name type="scientific">Flavobacterium sediminilitoris</name>
    <dbReference type="NCBI Taxonomy" id="2024526"/>
    <lineage>
        <taxon>Bacteria</taxon>
        <taxon>Pseudomonadati</taxon>
        <taxon>Bacteroidota</taxon>
        <taxon>Flavobacteriia</taxon>
        <taxon>Flavobacteriales</taxon>
        <taxon>Flavobacteriaceae</taxon>
        <taxon>Flavobacterium</taxon>
    </lineage>
</organism>
<proteinExistence type="predicted"/>